<gene>
    <name evidence="2" type="ORF">HID58_066748</name>
</gene>
<dbReference type="Proteomes" id="UP000824890">
    <property type="component" value="Unassembled WGS sequence"/>
</dbReference>
<evidence type="ECO:0000313" key="2">
    <source>
        <dbReference type="EMBL" id="KAH0879354.1"/>
    </source>
</evidence>
<reference evidence="2 3" key="1">
    <citation type="submission" date="2021-05" db="EMBL/GenBank/DDBJ databases">
        <title>Genome Assembly of Synthetic Allotetraploid Brassica napus Reveals Homoeologous Exchanges between Subgenomes.</title>
        <authorList>
            <person name="Davis J.T."/>
        </authorList>
    </citation>
    <scope>NUCLEOTIDE SEQUENCE [LARGE SCALE GENOMIC DNA]</scope>
    <source>
        <strain evidence="3">cv. Da-Ae</strain>
        <tissue evidence="2">Seedling</tissue>
    </source>
</reference>
<dbReference type="InterPro" id="IPR051742">
    <property type="entry name" value="Ribosome_Assembly_uL10"/>
</dbReference>
<evidence type="ECO:0000256" key="1">
    <source>
        <dbReference type="SAM" id="Phobius"/>
    </source>
</evidence>
<evidence type="ECO:0000313" key="3">
    <source>
        <dbReference type="Proteomes" id="UP000824890"/>
    </source>
</evidence>
<feature type="non-terminal residue" evidence="2">
    <location>
        <position position="1"/>
    </location>
</feature>
<keyword evidence="1" id="KW-0812">Transmembrane</keyword>
<keyword evidence="1" id="KW-1133">Transmembrane helix</keyword>
<dbReference type="PANTHER" id="PTHR45841:SF1">
    <property type="entry name" value="MRNA TURNOVER PROTEIN 4 HOMOLOG"/>
    <property type="match status" value="1"/>
</dbReference>
<name>A0ABQ7ZGS6_BRANA</name>
<sequence>RKERRGHKTTIVNGIIETVKEYNSVHVFSFKNMKISISRSSYNSLDTMEADSTSDEVHHAIFKASKVVYSASYNGCFILFGLSSLVALLHICFMVMMNCLLQICQRKRLKGIISLEDLLFSSCFGEDSSERLKLYPSLSRLLSYLTLMKILTLQGLAVETVELKGGLLERFTHKMEPFLRKLGMHVRLNKRCILPLLVSLFHKVQPDIGHPDVSQPKIRLRPRLAILIKTLLKKNVYQEQGKLETKTVPDKACNGTSIFGSSEESKMGLDVRMCNGNGFQGVSVGLAGSMIYAPTIKKDYVGRSKYEKQWEDRELQIFYIFVYVDVLP</sequence>
<dbReference type="EMBL" id="JAGKQM010000015">
    <property type="protein sequence ID" value="KAH0879354.1"/>
    <property type="molecule type" value="Genomic_DNA"/>
</dbReference>
<proteinExistence type="predicted"/>
<protein>
    <submittedName>
        <fullName evidence="2">Uncharacterized protein</fullName>
    </submittedName>
</protein>
<organism evidence="2 3">
    <name type="scientific">Brassica napus</name>
    <name type="common">Rape</name>
    <dbReference type="NCBI Taxonomy" id="3708"/>
    <lineage>
        <taxon>Eukaryota</taxon>
        <taxon>Viridiplantae</taxon>
        <taxon>Streptophyta</taxon>
        <taxon>Embryophyta</taxon>
        <taxon>Tracheophyta</taxon>
        <taxon>Spermatophyta</taxon>
        <taxon>Magnoliopsida</taxon>
        <taxon>eudicotyledons</taxon>
        <taxon>Gunneridae</taxon>
        <taxon>Pentapetalae</taxon>
        <taxon>rosids</taxon>
        <taxon>malvids</taxon>
        <taxon>Brassicales</taxon>
        <taxon>Brassicaceae</taxon>
        <taxon>Brassiceae</taxon>
        <taxon>Brassica</taxon>
    </lineage>
</organism>
<feature type="transmembrane region" description="Helical" evidence="1">
    <location>
        <begin position="77"/>
        <end position="101"/>
    </location>
</feature>
<dbReference type="PANTHER" id="PTHR45841">
    <property type="entry name" value="MRNA TURNOVER PROTEIN 4 MRTO4"/>
    <property type="match status" value="1"/>
</dbReference>
<keyword evidence="1" id="KW-0472">Membrane</keyword>
<accession>A0ABQ7ZGS6</accession>
<keyword evidence="3" id="KW-1185">Reference proteome</keyword>
<comment type="caution">
    <text evidence="2">The sequence shown here is derived from an EMBL/GenBank/DDBJ whole genome shotgun (WGS) entry which is preliminary data.</text>
</comment>